<reference evidence="1 2" key="1">
    <citation type="submission" date="2020-11" db="EMBL/GenBank/DDBJ databases">
        <authorList>
            <person name="Kim M.K."/>
        </authorList>
    </citation>
    <scope>NUCLEOTIDE SEQUENCE [LARGE SCALE GENOMIC DNA]</scope>
    <source>
        <strain evidence="1 2">BT683</strain>
    </source>
</reference>
<protein>
    <submittedName>
        <fullName evidence="1">Uncharacterized protein</fullName>
    </submittedName>
</protein>
<organism evidence="1 2">
    <name type="scientific">Hymenobacter jeongseonensis</name>
    <dbReference type="NCBI Taxonomy" id="2791027"/>
    <lineage>
        <taxon>Bacteria</taxon>
        <taxon>Pseudomonadati</taxon>
        <taxon>Bacteroidota</taxon>
        <taxon>Cytophagia</taxon>
        <taxon>Cytophagales</taxon>
        <taxon>Hymenobacteraceae</taxon>
        <taxon>Hymenobacter</taxon>
    </lineage>
</organism>
<name>A0ABS0INE9_9BACT</name>
<accession>A0ABS0INE9</accession>
<evidence type="ECO:0000313" key="2">
    <source>
        <dbReference type="Proteomes" id="UP000597617"/>
    </source>
</evidence>
<dbReference type="RefSeq" id="WP_196284247.1">
    <property type="nucleotide sequence ID" value="NZ_JADQDQ010000021.1"/>
</dbReference>
<comment type="caution">
    <text evidence="1">The sequence shown here is derived from an EMBL/GenBank/DDBJ whole genome shotgun (WGS) entry which is preliminary data.</text>
</comment>
<evidence type="ECO:0000313" key="1">
    <source>
        <dbReference type="EMBL" id="MBF9239896.1"/>
    </source>
</evidence>
<dbReference type="EMBL" id="JADQDQ010000021">
    <property type="protein sequence ID" value="MBF9239896.1"/>
    <property type="molecule type" value="Genomic_DNA"/>
</dbReference>
<gene>
    <name evidence="1" type="ORF">I2I05_21065</name>
</gene>
<sequence length="115" mass="12613">MKKPSSKFGLAALVSQPAAAIPKGSVDDLLFAPVSTSPLPGSPVVVPNSELTSKTRFTNTLPTSTYVQLHRLAFWDRRDMSSIIDAALQEYFVAHPDADKPLPEPERVKRKLPTR</sequence>
<proteinExistence type="predicted"/>
<dbReference type="Proteomes" id="UP000597617">
    <property type="component" value="Unassembled WGS sequence"/>
</dbReference>
<keyword evidence="2" id="KW-1185">Reference proteome</keyword>